<dbReference type="PANTHER" id="PTHR43124:SF3">
    <property type="entry name" value="CHLORAMPHENICOL EFFLUX PUMP RV0191"/>
    <property type="match status" value="1"/>
</dbReference>
<keyword evidence="4 7" id="KW-1133">Transmembrane helix</keyword>
<protein>
    <submittedName>
        <fullName evidence="8">MFS transporter</fullName>
    </submittedName>
</protein>
<dbReference type="OrthoDB" id="2957247at2"/>
<dbReference type="Proteomes" id="UP000295411">
    <property type="component" value="Unassembled WGS sequence"/>
</dbReference>
<proteinExistence type="predicted"/>
<feature type="transmembrane region" description="Helical" evidence="7">
    <location>
        <begin position="259"/>
        <end position="278"/>
    </location>
</feature>
<dbReference type="Gene3D" id="1.20.1250.20">
    <property type="entry name" value="MFS general substrate transporter like domains"/>
    <property type="match status" value="1"/>
</dbReference>
<feature type="transmembrane region" description="Helical" evidence="7">
    <location>
        <begin position="106"/>
        <end position="128"/>
    </location>
</feature>
<dbReference type="InterPro" id="IPR011701">
    <property type="entry name" value="MFS"/>
</dbReference>
<evidence type="ECO:0000256" key="7">
    <source>
        <dbReference type="SAM" id="Phobius"/>
    </source>
</evidence>
<dbReference type="SUPFAM" id="SSF103473">
    <property type="entry name" value="MFS general substrate transporter"/>
    <property type="match status" value="1"/>
</dbReference>
<dbReference type="AlphaFoldDB" id="A0A4R5TSI0"/>
<dbReference type="RefSeq" id="WP_133404639.1">
    <property type="nucleotide sequence ID" value="NZ_SMTK01000005.1"/>
</dbReference>
<feature type="transmembrane region" description="Helical" evidence="7">
    <location>
        <begin position="82"/>
        <end position="100"/>
    </location>
</feature>
<evidence type="ECO:0000256" key="5">
    <source>
        <dbReference type="ARBA" id="ARBA00023136"/>
    </source>
</evidence>
<feature type="transmembrane region" description="Helical" evidence="7">
    <location>
        <begin position="12"/>
        <end position="31"/>
    </location>
</feature>
<feature type="transmembrane region" description="Helical" evidence="7">
    <location>
        <begin position="309"/>
        <end position="333"/>
    </location>
</feature>
<keyword evidence="9" id="KW-1185">Reference proteome</keyword>
<gene>
    <name evidence="8" type="ORF">E2F48_14260</name>
</gene>
<feature type="transmembrane region" description="Helical" evidence="7">
    <location>
        <begin position="140"/>
        <end position="162"/>
    </location>
</feature>
<sequence>MKRSLQPQGGAAGPIFTASSVALIAATYGLARLGYGLFLPAFSAAFALTPAIGGLLASGASVTYCISAVLGFRHAPTHPRMVAVLAGMTATGGSAGIAAAPGTTSFVGAVLLAGMGAGFSSPALVELVQRNFKPAERDMLQSVVNSGTGFGVMAAGTFSLVLGSSWRLAWALIAVISFSAMMGVLRADTSRGGSAQGLGPGSRRPPVPGTRHRRAGLRPLRRPITAAVILGIGSSAIWVHGRTLLEGEGGMAVETSAAAWIALGAGGAAAALTSPWLARHAIRTTWPVTVLAVALATGMFGIAPHSTLLSFGAAALFGLAYTAATSVLIIWAARTAESNAAGTSVLFISLVLGQALGATLVGALIGTLEPGPAFIVAAIICGLSALGSPSPATSPRQVPSPVPQ</sequence>
<comment type="caution">
    <text evidence="8">The sequence shown here is derived from an EMBL/GenBank/DDBJ whole genome shotgun (WGS) entry which is preliminary data.</text>
</comment>
<feature type="transmembrane region" description="Helical" evidence="7">
    <location>
        <begin position="285"/>
        <end position="303"/>
    </location>
</feature>
<feature type="transmembrane region" description="Helical" evidence="7">
    <location>
        <begin position="371"/>
        <end position="388"/>
    </location>
</feature>
<keyword evidence="3 7" id="KW-0812">Transmembrane</keyword>
<name>A0A4R5TSI0_9MICC</name>
<comment type="subcellular location">
    <subcellularLocation>
        <location evidence="1">Cell membrane</location>
        <topology evidence="1">Multi-pass membrane protein</topology>
    </subcellularLocation>
</comment>
<evidence type="ECO:0000313" key="9">
    <source>
        <dbReference type="Proteomes" id="UP000295411"/>
    </source>
</evidence>
<keyword evidence="2" id="KW-1003">Cell membrane</keyword>
<dbReference type="GO" id="GO:0022857">
    <property type="term" value="F:transmembrane transporter activity"/>
    <property type="evidence" value="ECO:0007669"/>
    <property type="project" value="InterPro"/>
</dbReference>
<dbReference type="GO" id="GO:0005886">
    <property type="term" value="C:plasma membrane"/>
    <property type="evidence" value="ECO:0007669"/>
    <property type="project" value="UniProtKB-SubCell"/>
</dbReference>
<evidence type="ECO:0000256" key="2">
    <source>
        <dbReference type="ARBA" id="ARBA00022475"/>
    </source>
</evidence>
<accession>A0A4R5TSI0</accession>
<evidence type="ECO:0000256" key="4">
    <source>
        <dbReference type="ARBA" id="ARBA00022989"/>
    </source>
</evidence>
<dbReference type="EMBL" id="SMTK01000005">
    <property type="protein sequence ID" value="TDK23954.1"/>
    <property type="molecule type" value="Genomic_DNA"/>
</dbReference>
<feature type="transmembrane region" description="Helical" evidence="7">
    <location>
        <begin position="168"/>
        <end position="185"/>
    </location>
</feature>
<feature type="transmembrane region" description="Helical" evidence="7">
    <location>
        <begin position="220"/>
        <end position="239"/>
    </location>
</feature>
<evidence type="ECO:0000256" key="6">
    <source>
        <dbReference type="SAM" id="MobiDB-lite"/>
    </source>
</evidence>
<feature type="transmembrane region" description="Helical" evidence="7">
    <location>
        <begin position="345"/>
        <end position="365"/>
    </location>
</feature>
<organism evidence="8 9">
    <name type="scientific">Arthrobacter crusticola</name>
    <dbReference type="NCBI Taxonomy" id="2547960"/>
    <lineage>
        <taxon>Bacteria</taxon>
        <taxon>Bacillati</taxon>
        <taxon>Actinomycetota</taxon>
        <taxon>Actinomycetes</taxon>
        <taxon>Micrococcales</taxon>
        <taxon>Micrococcaceae</taxon>
        <taxon>Arthrobacter</taxon>
    </lineage>
</organism>
<dbReference type="Pfam" id="PF07690">
    <property type="entry name" value="MFS_1"/>
    <property type="match status" value="1"/>
</dbReference>
<evidence type="ECO:0000313" key="8">
    <source>
        <dbReference type="EMBL" id="TDK23954.1"/>
    </source>
</evidence>
<evidence type="ECO:0000256" key="3">
    <source>
        <dbReference type="ARBA" id="ARBA00022692"/>
    </source>
</evidence>
<feature type="transmembrane region" description="Helical" evidence="7">
    <location>
        <begin position="37"/>
        <end position="70"/>
    </location>
</feature>
<evidence type="ECO:0000256" key="1">
    <source>
        <dbReference type="ARBA" id="ARBA00004651"/>
    </source>
</evidence>
<keyword evidence="5 7" id="KW-0472">Membrane</keyword>
<reference evidence="8 9" key="1">
    <citation type="submission" date="2019-03" db="EMBL/GenBank/DDBJ databases">
        <title>Arthrobacter sp. nov., an bacterium isolated from biocrust in Mu Us Desert.</title>
        <authorList>
            <person name="Lixiong L."/>
        </authorList>
    </citation>
    <scope>NUCLEOTIDE SEQUENCE [LARGE SCALE GENOMIC DNA]</scope>
    <source>
        <strain evidence="8 9">SLN-3</strain>
    </source>
</reference>
<feature type="region of interest" description="Disordered" evidence="6">
    <location>
        <begin position="190"/>
        <end position="214"/>
    </location>
</feature>
<dbReference type="PANTHER" id="PTHR43124">
    <property type="entry name" value="PURINE EFFLUX PUMP PBUE"/>
    <property type="match status" value="1"/>
</dbReference>
<dbReference type="InterPro" id="IPR050189">
    <property type="entry name" value="MFS_Efflux_Transporters"/>
</dbReference>
<dbReference type="InterPro" id="IPR036259">
    <property type="entry name" value="MFS_trans_sf"/>
</dbReference>